<evidence type="ECO:0000256" key="2">
    <source>
        <dbReference type="PIRNR" id="PIRNR006241"/>
    </source>
</evidence>
<dbReference type="InterPro" id="IPR050417">
    <property type="entry name" value="Sugar_Epim/Isomerase"/>
</dbReference>
<name>A0ABW0PF70_9BURK</name>
<reference evidence="5" key="1">
    <citation type="journal article" date="2019" name="Int. J. Syst. Evol. Microbiol.">
        <title>The Global Catalogue of Microorganisms (GCM) 10K type strain sequencing project: providing services to taxonomists for standard genome sequencing and annotation.</title>
        <authorList>
            <consortium name="The Broad Institute Genomics Platform"/>
            <consortium name="The Broad Institute Genome Sequencing Center for Infectious Disease"/>
            <person name="Wu L."/>
            <person name="Ma J."/>
        </authorList>
    </citation>
    <scope>NUCLEOTIDE SEQUENCE [LARGE SCALE GENOMIC DNA]</scope>
    <source>
        <strain evidence="5">CCUG 38813</strain>
    </source>
</reference>
<dbReference type="Pfam" id="PF01261">
    <property type="entry name" value="AP_endonuc_2"/>
    <property type="match status" value="1"/>
</dbReference>
<dbReference type="NCBIfam" id="TIGR03234">
    <property type="entry name" value="OH-pyruv-isom"/>
    <property type="match status" value="1"/>
</dbReference>
<dbReference type="Proteomes" id="UP001596031">
    <property type="component" value="Unassembled WGS sequence"/>
</dbReference>
<dbReference type="SUPFAM" id="SSF51658">
    <property type="entry name" value="Xylose isomerase-like"/>
    <property type="match status" value="1"/>
</dbReference>
<organism evidence="4 5">
    <name type="scientific">Massilia jejuensis</name>
    <dbReference type="NCBI Taxonomy" id="648894"/>
    <lineage>
        <taxon>Bacteria</taxon>
        <taxon>Pseudomonadati</taxon>
        <taxon>Pseudomonadota</taxon>
        <taxon>Betaproteobacteria</taxon>
        <taxon>Burkholderiales</taxon>
        <taxon>Oxalobacteraceae</taxon>
        <taxon>Telluria group</taxon>
        <taxon>Massilia</taxon>
    </lineage>
</organism>
<dbReference type="PANTHER" id="PTHR43489">
    <property type="entry name" value="ISOMERASE"/>
    <property type="match status" value="1"/>
</dbReference>
<accession>A0ABW0PF70</accession>
<comment type="caution">
    <text evidence="4">The sequence shown here is derived from an EMBL/GenBank/DDBJ whole genome shotgun (WGS) entry which is preliminary data.</text>
</comment>
<dbReference type="EMBL" id="JBHSMS010000029">
    <property type="protein sequence ID" value="MFC5511311.1"/>
    <property type="molecule type" value="Genomic_DNA"/>
</dbReference>
<dbReference type="InterPro" id="IPR036237">
    <property type="entry name" value="Xyl_isomerase-like_sf"/>
</dbReference>
<keyword evidence="5" id="KW-1185">Reference proteome</keyword>
<comment type="similarity">
    <text evidence="2">Belongs to the hyi family.</text>
</comment>
<keyword evidence="1 2" id="KW-0413">Isomerase</keyword>
<dbReference type="InterPro" id="IPR017643">
    <property type="entry name" value="Hydroxypyruvate_isomerase"/>
</dbReference>
<dbReference type="InterPro" id="IPR026040">
    <property type="entry name" value="HyI-like"/>
</dbReference>
<evidence type="ECO:0000256" key="1">
    <source>
        <dbReference type="ARBA" id="ARBA00023235"/>
    </source>
</evidence>
<dbReference type="InterPro" id="IPR013022">
    <property type="entry name" value="Xyl_isomerase-like_TIM-brl"/>
</dbReference>
<evidence type="ECO:0000259" key="3">
    <source>
        <dbReference type="Pfam" id="PF01261"/>
    </source>
</evidence>
<protein>
    <submittedName>
        <fullName evidence="4">Hydroxypyruvate isomerase</fullName>
        <ecNumber evidence="4">5.3.1.22</ecNumber>
    </submittedName>
</protein>
<proteinExistence type="inferred from homology"/>
<dbReference type="PANTHER" id="PTHR43489:SF6">
    <property type="entry name" value="HYDROXYPYRUVATE ISOMERASE-RELATED"/>
    <property type="match status" value="1"/>
</dbReference>
<dbReference type="GO" id="GO:0008903">
    <property type="term" value="F:hydroxypyruvate isomerase activity"/>
    <property type="evidence" value="ECO:0007669"/>
    <property type="project" value="UniProtKB-EC"/>
</dbReference>
<evidence type="ECO:0000313" key="5">
    <source>
        <dbReference type="Proteomes" id="UP001596031"/>
    </source>
</evidence>
<dbReference type="NCBIfam" id="NF043033">
    <property type="entry name" value="OxoTetrIsom"/>
    <property type="match status" value="1"/>
</dbReference>
<gene>
    <name evidence="4" type="primary">hyi</name>
    <name evidence="4" type="ORF">ACFPOU_09260</name>
</gene>
<evidence type="ECO:0000313" key="4">
    <source>
        <dbReference type="EMBL" id="MFC5511311.1"/>
    </source>
</evidence>
<feature type="domain" description="Xylose isomerase-like TIM barrel" evidence="3">
    <location>
        <begin position="21"/>
        <end position="253"/>
    </location>
</feature>
<dbReference type="InterPro" id="IPR053398">
    <property type="entry name" value="HPT_OtnI_isomerases"/>
</dbReference>
<dbReference type="PIRSF" id="PIRSF006241">
    <property type="entry name" value="HyI"/>
    <property type="match status" value="1"/>
</dbReference>
<sequence>MPKFAANLSTMFTELSFLERFAAAREAGFDAVEFQFPYTCEPEWIAGRLARYNLELVLHNFPAGNWPGGDRGMACDPRRMTEFQDSVELALDYADELGVKQLHCMAGILPPHVPRARAHATYIANLRFAAAALKKKGLALLIEPINDRDVPGYFLTGSRQAASVIRECAVDNLFLQFDIYHAQRMEGDLANTIRDLLPLIRHIQLADVPGRHEPGTGEINFPYLFKLLDELGYDGWIGCEYTPAAGTLEGLRWRGTQHVAPVSAPQG</sequence>
<dbReference type="Gene3D" id="3.20.20.150">
    <property type="entry name" value="Divalent-metal-dependent TIM barrel enzymes"/>
    <property type="match status" value="1"/>
</dbReference>
<dbReference type="EC" id="5.3.1.22" evidence="4"/>
<dbReference type="RefSeq" id="WP_379719754.1">
    <property type="nucleotide sequence ID" value="NZ_JBHSMS010000029.1"/>
</dbReference>